<dbReference type="GO" id="GO:0140082">
    <property type="term" value="F:SUMO-ubiquitin ligase activity"/>
    <property type="evidence" value="ECO:0007669"/>
    <property type="project" value="TreeGrafter"/>
</dbReference>
<dbReference type="EMBL" id="ML769835">
    <property type="protein sequence ID" value="KAE9386957.1"/>
    <property type="molecule type" value="Genomic_DNA"/>
</dbReference>
<dbReference type="PROSITE" id="PS50089">
    <property type="entry name" value="ZF_RING_2"/>
    <property type="match status" value="1"/>
</dbReference>
<keyword evidence="1" id="KW-0479">Metal-binding</keyword>
<gene>
    <name evidence="6" type="ORF">BT96DRAFT_948746</name>
</gene>
<dbReference type="Proteomes" id="UP000799118">
    <property type="component" value="Unassembled WGS sequence"/>
</dbReference>
<name>A0A6A4GNY6_9AGAR</name>
<dbReference type="GO" id="GO:0033768">
    <property type="term" value="C:SUMO-targeted ubiquitin ligase complex"/>
    <property type="evidence" value="ECO:0007669"/>
    <property type="project" value="TreeGrafter"/>
</dbReference>
<evidence type="ECO:0000256" key="2">
    <source>
        <dbReference type="ARBA" id="ARBA00022771"/>
    </source>
</evidence>
<accession>A0A6A4GNY6</accession>
<keyword evidence="7" id="KW-1185">Reference proteome</keyword>
<dbReference type="GO" id="GO:0061630">
    <property type="term" value="F:ubiquitin protein ligase activity"/>
    <property type="evidence" value="ECO:0007669"/>
    <property type="project" value="InterPro"/>
</dbReference>
<dbReference type="InterPro" id="IPR001841">
    <property type="entry name" value="Znf_RING"/>
</dbReference>
<dbReference type="PROSITE" id="PS00518">
    <property type="entry name" value="ZF_RING_1"/>
    <property type="match status" value="1"/>
</dbReference>
<keyword evidence="3" id="KW-0862">Zinc</keyword>
<dbReference type="GO" id="GO:0006511">
    <property type="term" value="P:ubiquitin-dependent protein catabolic process"/>
    <property type="evidence" value="ECO:0007669"/>
    <property type="project" value="TreeGrafter"/>
</dbReference>
<reference evidence="6" key="1">
    <citation type="journal article" date="2019" name="Environ. Microbiol.">
        <title>Fungal ecological strategies reflected in gene transcription - a case study of two litter decomposers.</title>
        <authorList>
            <person name="Barbi F."/>
            <person name="Kohler A."/>
            <person name="Barry K."/>
            <person name="Baskaran P."/>
            <person name="Daum C."/>
            <person name="Fauchery L."/>
            <person name="Ihrmark K."/>
            <person name="Kuo A."/>
            <person name="LaButti K."/>
            <person name="Lipzen A."/>
            <person name="Morin E."/>
            <person name="Grigoriev I.V."/>
            <person name="Henrissat B."/>
            <person name="Lindahl B."/>
            <person name="Martin F."/>
        </authorList>
    </citation>
    <scope>NUCLEOTIDE SEQUENCE</scope>
    <source>
        <strain evidence="6">JB14</strain>
    </source>
</reference>
<evidence type="ECO:0000256" key="4">
    <source>
        <dbReference type="PROSITE-ProRule" id="PRU00175"/>
    </source>
</evidence>
<evidence type="ECO:0000313" key="7">
    <source>
        <dbReference type="Proteomes" id="UP000799118"/>
    </source>
</evidence>
<evidence type="ECO:0000256" key="1">
    <source>
        <dbReference type="ARBA" id="ARBA00022723"/>
    </source>
</evidence>
<dbReference type="Gene3D" id="3.30.40.10">
    <property type="entry name" value="Zinc/RING finger domain, C3HC4 (zinc finger)"/>
    <property type="match status" value="1"/>
</dbReference>
<dbReference type="InterPro" id="IPR018957">
    <property type="entry name" value="Znf_C3HC4_RING-type"/>
</dbReference>
<dbReference type="OrthoDB" id="2977737at2759"/>
<evidence type="ECO:0000259" key="5">
    <source>
        <dbReference type="PROSITE" id="PS50089"/>
    </source>
</evidence>
<dbReference type="InterPro" id="IPR049627">
    <property type="entry name" value="SLX8"/>
</dbReference>
<dbReference type="PANTHER" id="PTHR47094">
    <property type="entry name" value="ELFLESS, ISOFORM B"/>
    <property type="match status" value="1"/>
</dbReference>
<protein>
    <recommendedName>
        <fullName evidence="5">RING-type domain-containing protein</fullName>
    </recommendedName>
</protein>
<dbReference type="GO" id="GO:0008270">
    <property type="term" value="F:zinc ion binding"/>
    <property type="evidence" value="ECO:0007669"/>
    <property type="project" value="UniProtKB-KW"/>
</dbReference>
<dbReference type="PANTHER" id="PTHR47094:SF1">
    <property type="entry name" value="RING-TYPE E3 UBIQUITIN TRANSFERASE"/>
    <property type="match status" value="1"/>
</dbReference>
<evidence type="ECO:0000256" key="3">
    <source>
        <dbReference type="ARBA" id="ARBA00022833"/>
    </source>
</evidence>
<keyword evidence="2 4" id="KW-0863">Zinc-finger</keyword>
<dbReference type="Pfam" id="PF00097">
    <property type="entry name" value="zf-C3HC4"/>
    <property type="match status" value="1"/>
</dbReference>
<dbReference type="SMART" id="SM00184">
    <property type="entry name" value="RING"/>
    <property type="match status" value="1"/>
</dbReference>
<dbReference type="InterPro" id="IPR013083">
    <property type="entry name" value="Znf_RING/FYVE/PHD"/>
</dbReference>
<evidence type="ECO:0000313" key="6">
    <source>
        <dbReference type="EMBL" id="KAE9386957.1"/>
    </source>
</evidence>
<feature type="domain" description="RING-type" evidence="5">
    <location>
        <begin position="100"/>
        <end position="145"/>
    </location>
</feature>
<proteinExistence type="predicted"/>
<dbReference type="InterPro" id="IPR017907">
    <property type="entry name" value="Znf_RING_CS"/>
</dbReference>
<dbReference type="SUPFAM" id="SSF57850">
    <property type="entry name" value="RING/U-box"/>
    <property type="match status" value="1"/>
</dbReference>
<dbReference type="GO" id="GO:0032183">
    <property type="term" value="F:SUMO binding"/>
    <property type="evidence" value="ECO:0007669"/>
    <property type="project" value="TreeGrafter"/>
</dbReference>
<dbReference type="AlphaFoldDB" id="A0A6A4GNY6"/>
<organism evidence="6 7">
    <name type="scientific">Gymnopus androsaceus JB14</name>
    <dbReference type="NCBI Taxonomy" id="1447944"/>
    <lineage>
        <taxon>Eukaryota</taxon>
        <taxon>Fungi</taxon>
        <taxon>Dikarya</taxon>
        <taxon>Basidiomycota</taxon>
        <taxon>Agaricomycotina</taxon>
        <taxon>Agaricomycetes</taxon>
        <taxon>Agaricomycetidae</taxon>
        <taxon>Agaricales</taxon>
        <taxon>Marasmiineae</taxon>
        <taxon>Omphalotaceae</taxon>
        <taxon>Gymnopus</taxon>
    </lineage>
</organism>
<sequence>MALDFHRIYILLDTGLLHFGLSNLLDFKAAWNAVGQSWYVLQSTLQPNLTLLEQEATHEQKLEAELADATKRALHAHELLQKTRDKLKALCLTQLQCFSCGICTFTLQNPHALKCGHIYCEDCIMKYLDFQLLKRTKKVGCPTCRREVGPDRPAALLLLKENIEQMVKDGDLNPKDVFTEVDPEKSLDWNKLERHRRLQFPVRIEVTSIFYLIIVEGSTKMVRSATFGLGDFTL</sequence>